<dbReference type="InParanoid" id="A0A2H3DPM5"/>
<gene>
    <name evidence="2" type="ORF">ARMGADRAFT_1030324</name>
</gene>
<feature type="compositionally biased region" description="Basic and acidic residues" evidence="1">
    <location>
        <begin position="59"/>
        <end position="79"/>
    </location>
</feature>
<reference evidence="3" key="1">
    <citation type="journal article" date="2017" name="Nat. Ecol. Evol.">
        <title>Genome expansion and lineage-specific genetic innovations in the forest pathogenic fungi Armillaria.</title>
        <authorList>
            <person name="Sipos G."/>
            <person name="Prasanna A.N."/>
            <person name="Walter M.C."/>
            <person name="O'Connor E."/>
            <person name="Balint B."/>
            <person name="Krizsan K."/>
            <person name="Kiss B."/>
            <person name="Hess J."/>
            <person name="Varga T."/>
            <person name="Slot J."/>
            <person name="Riley R."/>
            <person name="Boka B."/>
            <person name="Rigling D."/>
            <person name="Barry K."/>
            <person name="Lee J."/>
            <person name="Mihaltcheva S."/>
            <person name="LaButti K."/>
            <person name="Lipzen A."/>
            <person name="Waldron R."/>
            <person name="Moloney N.M."/>
            <person name="Sperisen C."/>
            <person name="Kredics L."/>
            <person name="Vagvoelgyi C."/>
            <person name="Patrignani A."/>
            <person name="Fitzpatrick D."/>
            <person name="Nagy I."/>
            <person name="Doyle S."/>
            <person name="Anderson J.B."/>
            <person name="Grigoriev I.V."/>
            <person name="Gueldener U."/>
            <person name="Muensterkoetter M."/>
            <person name="Nagy L.G."/>
        </authorList>
    </citation>
    <scope>NUCLEOTIDE SEQUENCE [LARGE SCALE GENOMIC DNA]</scope>
    <source>
        <strain evidence="3">Ar21-2</strain>
    </source>
</reference>
<keyword evidence="3" id="KW-1185">Reference proteome</keyword>
<dbReference type="AlphaFoldDB" id="A0A2H3DPM5"/>
<sequence length="161" mass="18757">MTSESKYLALVSSIATIYYDNVPEKETNQRFYTRTALYDGTKHLASPIRPCPHGYSVNRDTKSLGNDDQKNAKNDDHWSMRKHYKRRSAQSSIDNWSIGASRLSSNGRGVQDREHFRVREVEEAQMPPKRANYEEFSNQSGYLVDQVVFKRRDLETYRGQQ</sequence>
<dbReference type="Proteomes" id="UP000217790">
    <property type="component" value="Unassembled WGS sequence"/>
</dbReference>
<organism evidence="2 3">
    <name type="scientific">Armillaria gallica</name>
    <name type="common">Bulbous honey fungus</name>
    <name type="synonym">Armillaria bulbosa</name>
    <dbReference type="NCBI Taxonomy" id="47427"/>
    <lineage>
        <taxon>Eukaryota</taxon>
        <taxon>Fungi</taxon>
        <taxon>Dikarya</taxon>
        <taxon>Basidiomycota</taxon>
        <taxon>Agaricomycotina</taxon>
        <taxon>Agaricomycetes</taxon>
        <taxon>Agaricomycetidae</taxon>
        <taxon>Agaricales</taxon>
        <taxon>Marasmiineae</taxon>
        <taxon>Physalacriaceae</taxon>
        <taxon>Armillaria</taxon>
    </lineage>
</organism>
<name>A0A2H3DPM5_ARMGA</name>
<protein>
    <submittedName>
        <fullName evidence="2">Uncharacterized protein</fullName>
    </submittedName>
</protein>
<accession>A0A2H3DPM5</accession>
<dbReference type="EMBL" id="KZ293657">
    <property type="protein sequence ID" value="PBK92828.1"/>
    <property type="molecule type" value="Genomic_DNA"/>
</dbReference>
<feature type="region of interest" description="Disordered" evidence="1">
    <location>
        <begin position="49"/>
        <end position="112"/>
    </location>
</feature>
<evidence type="ECO:0000313" key="3">
    <source>
        <dbReference type="Proteomes" id="UP000217790"/>
    </source>
</evidence>
<proteinExistence type="predicted"/>
<evidence type="ECO:0000256" key="1">
    <source>
        <dbReference type="SAM" id="MobiDB-lite"/>
    </source>
</evidence>
<evidence type="ECO:0000313" key="2">
    <source>
        <dbReference type="EMBL" id="PBK92828.1"/>
    </source>
</evidence>